<dbReference type="GO" id="GO:0016747">
    <property type="term" value="F:acyltransferase activity, transferring groups other than amino-acyl groups"/>
    <property type="evidence" value="ECO:0007669"/>
    <property type="project" value="InterPro"/>
</dbReference>
<evidence type="ECO:0000313" key="3">
    <source>
        <dbReference type="Proteomes" id="UP000216215"/>
    </source>
</evidence>
<evidence type="ECO:0000259" key="1">
    <source>
        <dbReference type="PROSITE" id="PS51186"/>
    </source>
</evidence>
<proteinExistence type="predicted"/>
<dbReference type="EMBL" id="NPKI01000020">
    <property type="protein sequence ID" value="PAQ00830.1"/>
    <property type="molecule type" value="Genomic_DNA"/>
</dbReference>
<dbReference type="SUPFAM" id="SSF55729">
    <property type="entry name" value="Acyl-CoA N-acyltransferases (Nat)"/>
    <property type="match status" value="1"/>
</dbReference>
<protein>
    <recommendedName>
        <fullName evidence="1">N-acetyltransferase domain-containing protein</fullName>
    </recommendedName>
</protein>
<dbReference type="CDD" id="cd04301">
    <property type="entry name" value="NAT_SF"/>
    <property type="match status" value="1"/>
</dbReference>
<dbReference type="AlphaFoldDB" id="A0AB36R8M0"/>
<dbReference type="InterPro" id="IPR016181">
    <property type="entry name" value="Acyl_CoA_acyltransferase"/>
</dbReference>
<gene>
    <name evidence="2" type="ORF">CIT25_18365</name>
</gene>
<feature type="domain" description="N-acetyltransferase" evidence="1">
    <location>
        <begin position="1"/>
        <end position="172"/>
    </location>
</feature>
<dbReference type="Proteomes" id="UP000216215">
    <property type="component" value="Unassembled WGS sequence"/>
</dbReference>
<sequence length="173" mass="19321">MIAASIDSLVAGAICFVETNQDPHDTAKFPKTFSAYSSMARSEPALSLYVYNLGVRPEFRGTDIARRLLSELIEHGRRVGARWLVGDGRCPSYAGAQHDTPDKVLPDQRFRATIDDWHRTGVTPPVKSIIRDPLLRFYRRVLNCEFLHLAPGFLPEDASSGGYRVIFAVDVTQ</sequence>
<organism evidence="2 3">
    <name type="scientific">Mesorhizobium mediterraneum</name>
    <dbReference type="NCBI Taxonomy" id="43617"/>
    <lineage>
        <taxon>Bacteria</taxon>
        <taxon>Pseudomonadati</taxon>
        <taxon>Pseudomonadota</taxon>
        <taxon>Alphaproteobacteria</taxon>
        <taxon>Hyphomicrobiales</taxon>
        <taxon>Phyllobacteriaceae</taxon>
        <taxon>Mesorhizobium</taxon>
    </lineage>
</organism>
<dbReference type="Gene3D" id="3.40.630.30">
    <property type="match status" value="1"/>
</dbReference>
<dbReference type="Pfam" id="PF00583">
    <property type="entry name" value="Acetyltransf_1"/>
    <property type="match status" value="1"/>
</dbReference>
<reference evidence="3" key="1">
    <citation type="submission" date="2017-08" db="EMBL/GenBank/DDBJ databases">
        <title>Mesorhizobium wenxinae sp. nov., a novel rhizobial species isolated from root nodules of chickpea (Cicer arietinum L.).</title>
        <authorList>
            <person name="Zhang J."/>
        </authorList>
    </citation>
    <scope>NUCLEOTIDE SEQUENCE [LARGE SCALE GENOMIC DNA]</scope>
    <source>
        <strain evidence="3">USDA 3392</strain>
    </source>
</reference>
<keyword evidence="3" id="KW-1185">Reference proteome</keyword>
<name>A0AB36R8M0_9HYPH</name>
<evidence type="ECO:0000313" key="2">
    <source>
        <dbReference type="EMBL" id="PAQ00830.1"/>
    </source>
</evidence>
<dbReference type="InterPro" id="IPR000182">
    <property type="entry name" value="GNAT_dom"/>
</dbReference>
<comment type="caution">
    <text evidence="2">The sequence shown here is derived from an EMBL/GenBank/DDBJ whole genome shotgun (WGS) entry which is preliminary data.</text>
</comment>
<dbReference type="PROSITE" id="PS51186">
    <property type="entry name" value="GNAT"/>
    <property type="match status" value="1"/>
</dbReference>
<accession>A0AB36R8M0</accession>